<feature type="region of interest" description="Disordered" evidence="1">
    <location>
        <begin position="401"/>
        <end position="435"/>
    </location>
</feature>
<evidence type="ECO:0000313" key="4">
    <source>
        <dbReference type="Proteomes" id="UP000315750"/>
    </source>
</evidence>
<dbReference type="PANTHER" id="PTHR42924:SF11">
    <property type="entry name" value="POLYMERASE_HISTIDINOL PHOSPHATASE N-TERMINAL DOMAIN-CONTAINING PROTEIN"/>
    <property type="match status" value="1"/>
</dbReference>
<organism evidence="3 4">
    <name type="scientific">Aeoliella mucimassa</name>
    <dbReference type="NCBI Taxonomy" id="2527972"/>
    <lineage>
        <taxon>Bacteria</taxon>
        <taxon>Pseudomonadati</taxon>
        <taxon>Planctomycetota</taxon>
        <taxon>Planctomycetia</taxon>
        <taxon>Pirellulales</taxon>
        <taxon>Lacipirellulaceae</taxon>
        <taxon>Aeoliella</taxon>
    </lineage>
</organism>
<accession>A0A518AUN2</accession>
<proteinExistence type="predicted"/>
<dbReference type="InterPro" id="IPR016195">
    <property type="entry name" value="Pol/histidinol_Pase-like"/>
</dbReference>
<reference evidence="3 4" key="1">
    <citation type="submission" date="2019-02" db="EMBL/GenBank/DDBJ databases">
        <title>Deep-cultivation of Planctomycetes and their phenomic and genomic characterization uncovers novel biology.</title>
        <authorList>
            <person name="Wiegand S."/>
            <person name="Jogler M."/>
            <person name="Boedeker C."/>
            <person name="Pinto D."/>
            <person name="Vollmers J."/>
            <person name="Rivas-Marin E."/>
            <person name="Kohn T."/>
            <person name="Peeters S.H."/>
            <person name="Heuer A."/>
            <person name="Rast P."/>
            <person name="Oberbeckmann S."/>
            <person name="Bunk B."/>
            <person name="Jeske O."/>
            <person name="Meyerdierks A."/>
            <person name="Storesund J.E."/>
            <person name="Kallscheuer N."/>
            <person name="Luecker S."/>
            <person name="Lage O.M."/>
            <person name="Pohl T."/>
            <person name="Merkel B.J."/>
            <person name="Hornburger P."/>
            <person name="Mueller R.-W."/>
            <person name="Bruemmer F."/>
            <person name="Labrenz M."/>
            <person name="Spormann A.M."/>
            <person name="Op den Camp H."/>
            <person name="Overmann J."/>
            <person name="Amann R."/>
            <person name="Jetten M.S.M."/>
            <person name="Mascher T."/>
            <person name="Medema M.H."/>
            <person name="Devos D.P."/>
            <person name="Kaster A.-K."/>
            <person name="Ovreas L."/>
            <person name="Rohde M."/>
            <person name="Galperin M.Y."/>
            <person name="Jogler C."/>
        </authorList>
    </citation>
    <scope>NUCLEOTIDE SEQUENCE [LARGE SCALE GENOMIC DNA]</scope>
    <source>
        <strain evidence="3 4">Pan181</strain>
    </source>
</reference>
<protein>
    <recommendedName>
        <fullName evidence="5">PHP domain protein</fullName>
    </recommendedName>
</protein>
<feature type="signal peptide" evidence="2">
    <location>
        <begin position="1"/>
        <end position="22"/>
    </location>
</feature>
<dbReference type="RefSeq" id="WP_145250380.1">
    <property type="nucleotide sequence ID" value="NZ_CP036278.1"/>
</dbReference>
<evidence type="ECO:0000256" key="1">
    <source>
        <dbReference type="SAM" id="MobiDB-lite"/>
    </source>
</evidence>
<dbReference type="SUPFAM" id="SSF89550">
    <property type="entry name" value="PHP domain-like"/>
    <property type="match status" value="1"/>
</dbReference>
<dbReference type="EMBL" id="CP036278">
    <property type="protein sequence ID" value="QDU58425.1"/>
    <property type="molecule type" value="Genomic_DNA"/>
</dbReference>
<gene>
    <name evidence="3" type="ORF">Pan181_46600</name>
</gene>
<sequence precursor="true">MNRLIALAFFATLIAIPTMTLAHEGVRLSAEEGQTWYRGNMHTHSHWSDGDDYLESIALWYQEHDYQFLVFTDHNVLATVERWVQVGKTKGGQTAYKKLKQNFPEWVEERVDGDKLEVRLRQFPEVAARFNKPGEYLLIQGEEISDRAEGKPIHMNVHNVEELIAPQGGRTVFETIENNVRAVQAQREATGKPMFVHLNHPNFGFAVTAEQLMRVRGERFFEVYNGHPHVANTGDAEHPGTERIWDIILAQRIAALDMPIMFGLAVDDGHNYHNIPSRASEPGRGWVEVLAKELTPEALIESLEAGRFYSSSGVALKLVESSDKQLVVEVEAQPGEEYTIEFVGTRESADLTGKPITDDEGKPKHITYTYSDAIGETLQTSQGNSASYTFAGDELYVRARITSSKPHPNPSEVGDFEQAWTQPVRGPAAPKHEHE</sequence>
<dbReference type="KEGG" id="amuc:Pan181_46600"/>
<dbReference type="OrthoDB" id="9804333at2"/>
<evidence type="ECO:0000256" key="2">
    <source>
        <dbReference type="SAM" id="SignalP"/>
    </source>
</evidence>
<dbReference type="PANTHER" id="PTHR42924">
    <property type="entry name" value="EXONUCLEASE"/>
    <property type="match status" value="1"/>
</dbReference>
<dbReference type="GO" id="GO:0035312">
    <property type="term" value="F:5'-3' DNA exonuclease activity"/>
    <property type="evidence" value="ECO:0007669"/>
    <property type="project" value="TreeGrafter"/>
</dbReference>
<dbReference type="AlphaFoldDB" id="A0A518AUN2"/>
<evidence type="ECO:0000313" key="3">
    <source>
        <dbReference type="EMBL" id="QDU58425.1"/>
    </source>
</evidence>
<keyword evidence="2" id="KW-0732">Signal</keyword>
<dbReference type="GO" id="GO:0004534">
    <property type="term" value="F:5'-3' RNA exonuclease activity"/>
    <property type="evidence" value="ECO:0007669"/>
    <property type="project" value="TreeGrafter"/>
</dbReference>
<dbReference type="Proteomes" id="UP000315750">
    <property type="component" value="Chromosome"/>
</dbReference>
<keyword evidence="4" id="KW-1185">Reference proteome</keyword>
<feature type="chain" id="PRO_5021768835" description="PHP domain protein" evidence="2">
    <location>
        <begin position="23"/>
        <end position="435"/>
    </location>
</feature>
<name>A0A518AUN2_9BACT</name>
<dbReference type="Gene3D" id="3.20.20.140">
    <property type="entry name" value="Metal-dependent hydrolases"/>
    <property type="match status" value="1"/>
</dbReference>
<dbReference type="InterPro" id="IPR052018">
    <property type="entry name" value="PHP_domain"/>
</dbReference>
<evidence type="ECO:0008006" key="5">
    <source>
        <dbReference type="Google" id="ProtNLM"/>
    </source>
</evidence>